<dbReference type="EMBL" id="JAMZFV010000017">
    <property type="protein sequence ID" value="MCP1110741.1"/>
    <property type="molecule type" value="Genomic_DNA"/>
</dbReference>
<evidence type="ECO:0000256" key="1">
    <source>
        <dbReference type="SAM" id="Coils"/>
    </source>
</evidence>
<accession>A0ABT1EJ61</accession>
<feature type="coiled-coil region" evidence="1">
    <location>
        <begin position="105"/>
        <end position="132"/>
    </location>
</feature>
<protein>
    <submittedName>
        <fullName evidence="2">DUF3783 domain-containing protein</fullName>
    </submittedName>
</protein>
<keyword evidence="3" id="KW-1185">Reference proteome</keyword>
<evidence type="ECO:0000313" key="3">
    <source>
        <dbReference type="Proteomes" id="UP001523565"/>
    </source>
</evidence>
<sequence>MEAKLLCFNLAGTEKGEKLERIFTFLGYQVVYVEKEKYGQTLERLIGLAEVEESSTINGDISEEMLVIHASPEMDLDQALFLMKEEGVQVALKAMTTPNNLSWTAAELFQEISKEREMIKQMNANRKGKKEE</sequence>
<gene>
    <name evidence="2" type="ORF">NK118_10800</name>
</gene>
<dbReference type="Proteomes" id="UP001523565">
    <property type="component" value="Unassembled WGS sequence"/>
</dbReference>
<dbReference type="InterPro" id="IPR016621">
    <property type="entry name" value="UCP014543"/>
</dbReference>
<keyword evidence="1" id="KW-0175">Coiled coil</keyword>
<evidence type="ECO:0000313" key="2">
    <source>
        <dbReference type="EMBL" id="MCP1110741.1"/>
    </source>
</evidence>
<dbReference type="Pfam" id="PF12646">
    <property type="entry name" value="DUF3783"/>
    <property type="match status" value="1"/>
</dbReference>
<reference evidence="2 3" key="1">
    <citation type="journal article" date="2022" name="Genome Biol. Evol.">
        <title>Host diet, physiology and behaviors set the stage for Lachnospiraceae cladogenesis.</title>
        <authorList>
            <person name="Vera-Ponce De Leon A."/>
            <person name="Schneider M."/>
            <person name="Jahnes B.C."/>
            <person name="Sadowski V."/>
            <person name="Camuy-Velez L.A."/>
            <person name="Duan J."/>
            <person name="Sabree Z.L."/>
        </authorList>
    </citation>
    <scope>NUCLEOTIDE SEQUENCE [LARGE SCALE GENOMIC DNA]</scope>
    <source>
        <strain evidence="2 3">PAL227</strain>
    </source>
</reference>
<comment type="caution">
    <text evidence="2">The sequence shown here is derived from an EMBL/GenBank/DDBJ whole genome shotgun (WGS) entry which is preliminary data.</text>
</comment>
<name>A0ABT1EJ61_9FIRM</name>
<proteinExistence type="predicted"/>
<dbReference type="RefSeq" id="WP_262069622.1">
    <property type="nucleotide sequence ID" value="NZ_JAMXOC010000017.1"/>
</dbReference>
<organism evidence="2 3">
    <name type="scientific">Ohessyouella blattaphilus</name>
    <dbReference type="NCBI Taxonomy" id="2949333"/>
    <lineage>
        <taxon>Bacteria</taxon>
        <taxon>Bacillati</taxon>
        <taxon>Bacillota</taxon>
        <taxon>Clostridia</taxon>
        <taxon>Lachnospirales</taxon>
        <taxon>Lachnospiraceae</taxon>
        <taxon>Ohessyouella</taxon>
    </lineage>
</organism>